<dbReference type="InterPro" id="IPR009057">
    <property type="entry name" value="Homeodomain-like_sf"/>
</dbReference>
<name>F4KR63_HALH1</name>
<gene>
    <name evidence="1" type="ordered locus">Halhy_6432</name>
</gene>
<dbReference type="OrthoDB" id="1494556at2"/>
<dbReference type="SUPFAM" id="SSF46689">
    <property type="entry name" value="Homeodomain-like"/>
    <property type="match status" value="1"/>
</dbReference>
<evidence type="ECO:0000313" key="2">
    <source>
        <dbReference type="Proteomes" id="UP000008461"/>
    </source>
</evidence>
<accession>F4KR63</accession>
<dbReference type="Gene3D" id="1.10.10.10">
    <property type="entry name" value="Winged helix-like DNA-binding domain superfamily/Winged helix DNA-binding domain"/>
    <property type="match status" value="1"/>
</dbReference>
<dbReference type="PANTHER" id="PTHR34849">
    <property type="entry name" value="SSL5025 PROTEIN"/>
    <property type="match status" value="1"/>
</dbReference>
<evidence type="ECO:0008006" key="3">
    <source>
        <dbReference type="Google" id="ProtNLM"/>
    </source>
</evidence>
<dbReference type="eggNOG" id="COG2442">
    <property type="taxonomic scope" value="Bacteria"/>
</dbReference>
<organism evidence="1 2">
    <name type="scientific">Haliscomenobacter hydrossis (strain ATCC 27775 / DSM 1100 / LMG 10767 / O)</name>
    <dbReference type="NCBI Taxonomy" id="760192"/>
    <lineage>
        <taxon>Bacteria</taxon>
        <taxon>Pseudomonadati</taxon>
        <taxon>Bacteroidota</taxon>
        <taxon>Saprospiria</taxon>
        <taxon>Saprospirales</taxon>
        <taxon>Haliscomenobacteraceae</taxon>
        <taxon>Haliscomenobacter</taxon>
    </lineage>
</organism>
<evidence type="ECO:0000313" key="1">
    <source>
        <dbReference type="EMBL" id="AEE54250.1"/>
    </source>
</evidence>
<dbReference type="AlphaFoldDB" id="F4KR63"/>
<proteinExistence type="predicted"/>
<dbReference type="PANTHER" id="PTHR34849:SF1">
    <property type="entry name" value="SLR0770 PROTEIN"/>
    <property type="match status" value="1"/>
</dbReference>
<protein>
    <recommendedName>
        <fullName evidence="3">DUF433 domain-containing protein</fullName>
    </recommendedName>
</protein>
<dbReference type="STRING" id="760192.Halhy_6432"/>
<dbReference type="RefSeq" id="WP_013768769.1">
    <property type="nucleotide sequence ID" value="NC_015510.1"/>
</dbReference>
<keyword evidence="2" id="KW-1185">Reference proteome</keyword>
<dbReference type="KEGG" id="hhy:Halhy_6432"/>
<reference evidence="1 2" key="1">
    <citation type="journal article" date="2011" name="Stand. Genomic Sci.">
        <title>Complete genome sequence of Haliscomenobacter hydrossis type strain (O).</title>
        <authorList>
            <consortium name="US DOE Joint Genome Institute (JGI-PGF)"/>
            <person name="Daligault H."/>
            <person name="Lapidus A."/>
            <person name="Zeytun A."/>
            <person name="Nolan M."/>
            <person name="Lucas S."/>
            <person name="Del Rio T.G."/>
            <person name="Tice H."/>
            <person name="Cheng J.F."/>
            <person name="Tapia R."/>
            <person name="Han C."/>
            <person name="Goodwin L."/>
            <person name="Pitluck S."/>
            <person name="Liolios K."/>
            <person name="Pagani I."/>
            <person name="Ivanova N."/>
            <person name="Huntemann M."/>
            <person name="Mavromatis K."/>
            <person name="Mikhailova N."/>
            <person name="Pati A."/>
            <person name="Chen A."/>
            <person name="Palaniappan K."/>
            <person name="Land M."/>
            <person name="Hauser L."/>
            <person name="Brambilla E.M."/>
            <person name="Rohde M."/>
            <person name="Verbarg S."/>
            <person name="Goker M."/>
            <person name="Bristow J."/>
            <person name="Eisen J.A."/>
            <person name="Markowitz V."/>
            <person name="Hugenholtz P."/>
            <person name="Kyrpides N.C."/>
            <person name="Klenk H.P."/>
            <person name="Woyke T."/>
        </authorList>
    </citation>
    <scope>NUCLEOTIDE SEQUENCE [LARGE SCALE GENOMIC DNA]</scope>
    <source>
        <strain evidence="2">ATCC 27775 / DSM 1100 / LMG 10767 / O</strain>
    </source>
</reference>
<reference key="2">
    <citation type="submission" date="2011-04" db="EMBL/GenBank/DDBJ databases">
        <title>Complete sequence of chromosome of Haliscomenobacter hydrossis DSM 1100.</title>
        <authorList>
            <consortium name="US DOE Joint Genome Institute (JGI-PGF)"/>
            <person name="Lucas S."/>
            <person name="Han J."/>
            <person name="Lapidus A."/>
            <person name="Bruce D."/>
            <person name="Goodwin L."/>
            <person name="Pitluck S."/>
            <person name="Peters L."/>
            <person name="Kyrpides N."/>
            <person name="Mavromatis K."/>
            <person name="Ivanova N."/>
            <person name="Ovchinnikova G."/>
            <person name="Pagani I."/>
            <person name="Daligault H."/>
            <person name="Detter J.C."/>
            <person name="Han C."/>
            <person name="Land M."/>
            <person name="Hauser L."/>
            <person name="Markowitz V."/>
            <person name="Cheng J.-F."/>
            <person name="Hugenholtz P."/>
            <person name="Woyke T."/>
            <person name="Wu D."/>
            <person name="Verbarg S."/>
            <person name="Frueling A."/>
            <person name="Brambilla E."/>
            <person name="Klenk H.-P."/>
            <person name="Eisen J.A."/>
        </authorList>
    </citation>
    <scope>NUCLEOTIDE SEQUENCE</scope>
    <source>
        <strain>DSM 1100</strain>
    </source>
</reference>
<dbReference type="EMBL" id="CP002691">
    <property type="protein sequence ID" value="AEE54250.1"/>
    <property type="molecule type" value="Genomic_DNA"/>
</dbReference>
<dbReference type="Pfam" id="PF04255">
    <property type="entry name" value="DUF433"/>
    <property type="match status" value="1"/>
</dbReference>
<dbReference type="Proteomes" id="UP000008461">
    <property type="component" value="Chromosome"/>
</dbReference>
<sequence>MEVVSKNYISIDPEICSGKPHIVGRRITVPQIAIWHEFMGKSADEIATEYDLSLSEVYAGLVYYFDHRQEMDDLIAESESLVSALIQNTPSKIKLSNSAA</sequence>
<dbReference type="InterPro" id="IPR036388">
    <property type="entry name" value="WH-like_DNA-bd_sf"/>
</dbReference>
<dbReference type="HOGENOM" id="CLU_126005_0_1_10"/>
<dbReference type="InterPro" id="IPR007367">
    <property type="entry name" value="DUF433"/>
</dbReference>